<sequence length="158" mass="15947">MSLTEVLVAVALAVGLAGILVPLLPGSALIFAAVLAWAITIGTAGGWAVLTIATALLLVGTVVKYAVPGKHLKDAGIPASTQWIGAGTAIVGFFVVPVVGIVIGFVLGVYLAEHRRVGPAQAWPSTKHALRAVGLSILIELTAGLLATLTWVVGVVAT</sequence>
<reference evidence="2 3" key="1">
    <citation type="submission" date="2016-10" db="EMBL/GenBank/DDBJ databases">
        <authorList>
            <person name="de Groot N.N."/>
        </authorList>
    </citation>
    <scope>NUCLEOTIDE SEQUENCE [LARGE SCALE GENOMIC DNA]</scope>
    <source>
        <strain evidence="2 3">CGMCC 1.11156</strain>
    </source>
</reference>
<gene>
    <name evidence="2" type="ORF">SAMN05216561_10598</name>
</gene>
<dbReference type="RefSeq" id="WP_091111864.1">
    <property type="nucleotide sequence ID" value="NZ_BKAF01000006.1"/>
</dbReference>
<dbReference type="AlphaFoldDB" id="A0A1I3FQJ4"/>
<name>A0A1I3FQJ4_9ACTN</name>
<evidence type="ECO:0000313" key="3">
    <source>
        <dbReference type="Proteomes" id="UP000198649"/>
    </source>
</evidence>
<keyword evidence="1" id="KW-1133">Transmembrane helix</keyword>
<evidence type="ECO:0008006" key="4">
    <source>
        <dbReference type="Google" id="ProtNLM"/>
    </source>
</evidence>
<organism evidence="2 3">
    <name type="scientific">Nocardioides psychrotolerans</name>
    <dbReference type="NCBI Taxonomy" id="1005945"/>
    <lineage>
        <taxon>Bacteria</taxon>
        <taxon>Bacillati</taxon>
        <taxon>Actinomycetota</taxon>
        <taxon>Actinomycetes</taxon>
        <taxon>Propionibacteriales</taxon>
        <taxon>Nocardioidaceae</taxon>
        <taxon>Nocardioides</taxon>
    </lineage>
</organism>
<dbReference type="STRING" id="1005945.SAMN05216561_10598"/>
<feature type="transmembrane region" description="Helical" evidence="1">
    <location>
        <begin position="46"/>
        <end position="67"/>
    </location>
</feature>
<keyword evidence="3" id="KW-1185">Reference proteome</keyword>
<dbReference type="Pfam" id="PF04306">
    <property type="entry name" value="DUF456"/>
    <property type="match status" value="1"/>
</dbReference>
<protein>
    <recommendedName>
        <fullName evidence="4">DUF456 domain-containing protein</fullName>
    </recommendedName>
</protein>
<proteinExistence type="predicted"/>
<evidence type="ECO:0000313" key="2">
    <source>
        <dbReference type="EMBL" id="SFI13397.1"/>
    </source>
</evidence>
<dbReference type="EMBL" id="FOQG01000005">
    <property type="protein sequence ID" value="SFI13397.1"/>
    <property type="molecule type" value="Genomic_DNA"/>
</dbReference>
<feature type="transmembrane region" description="Helical" evidence="1">
    <location>
        <begin position="6"/>
        <end position="39"/>
    </location>
</feature>
<feature type="transmembrane region" description="Helical" evidence="1">
    <location>
        <begin position="133"/>
        <end position="157"/>
    </location>
</feature>
<accession>A0A1I3FQJ4</accession>
<keyword evidence="1" id="KW-0472">Membrane</keyword>
<dbReference type="OrthoDB" id="3577600at2"/>
<dbReference type="Proteomes" id="UP000198649">
    <property type="component" value="Unassembled WGS sequence"/>
</dbReference>
<evidence type="ECO:0000256" key="1">
    <source>
        <dbReference type="SAM" id="Phobius"/>
    </source>
</evidence>
<dbReference type="InterPro" id="IPR007403">
    <property type="entry name" value="DUF456"/>
</dbReference>
<feature type="transmembrane region" description="Helical" evidence="1">
    <location>
        <begin position="87"/>
        <end position="112"/>
    </location>
</feature>
<keyword evidence="1" id="KW-0812">Transmembrane</keyword>